<evidence type="ECO:0000313" key="4">
    <source>
        <dbReference type="Proteomes" id="UP000552709"/>
    </source>
</evidence>
<feature type="compositionally biased region" description="Polar residues" evidence="1">
    <location>
        <begin position="1374"/>
        <end position="1390"/>
    </location>
</feature>
<dbReference type="Pfam" id="PF17892">
    <property type="entry name" value="Cadherin_5"/>
    <property type="match status" value="1"/>
</dbReference>
<dbReference type="SMART" id="SM00710">
    <property type="entry name" value="PbH1"/>
    <property type="match status" value="10"/>
</dbReference>
<name>A0A7W8NFM8_9DEIO</name>
<dbReference type="EMBL" id="JACHFL010000011">
    <property type="protein sequence ID" value="MBB5364606.1"/>
    <property type="molecule type" value="Genomic_DNA"/>
</dbReference>
<gene>
    <name evidence="3" type="ORF">HNQ08_003719</name>
</gene>
<proteinExistence type="predicted"/>
<feature type="region of interest" description="Disordered" evidence="1">
    <location>
        <begin position="1367"/>
        <end position="1390"/>
    </location>
</feature>
<dbReference type="InterPro" id="IPR006626">
    <property type="entry name" value="PbH1"/>
</dbReference>
<protein>
    <recommendedName>
        <fullName evidence="2">Cadherin-like domain-containing protein</fullName>
    </recommendedName>
</protein>
<feature type="domain" description="Cadherin-like" evidence="2">
    <location>
        <begin position="343"/>
        <end position="406"/>
    </location>
</feature>
<evidence type="ECO:0000313" key="3">
    <source>
        <dbReference type="EMBL" id="MBB5364606.1"/>
    </source>
</evidence>
<evidence type="ECO:0000256" key="1">
    <source>
        <dbReference type="SAM" id="MobiDB-lite"/>
    </source>
</evidence>
<accession>A0A7W8NFM8</accession>
<keyword evidence="4" id="KW-1185">Reference proteome</keyword>
<organism evidence="3 4">
    <name type="scientific">Deinococcus humi</name>
    <dbReference type="NCBI Taxonomy" id="662880"/>
    <lineage>
        <taxon>Bacteria</taxon>
        <taxon>Thermotogati</taxon>
        <taxon>Deinococcota</taxon>
        <taxon>Deinococci</taxon>
        <taxon>Deinococcales</taxon>
        <taxon>Deinococcaceae</taxon>
        <taxon>Deinococcus</taxon>
    </lineage>
</organism>
<dbReference type="Proteomes" id="UP000552709">
    <property type="component" value="Unassembled WGS sequence"/>
</dbReference>
<dbReference type="InterPro" id="IPR012334">
    <property type="entry name" value="Pectin_lyas_fold"/>
</dbReference>
<evidence type="ECO:0000259" key="2">
    <source>
        <dbReference type="Pfam" id="PF17892"/>
    </source>
</evidence>
<dbReference type="RefSeq" id="WP_189366281.1">
    <property type="nucleotide sequence ID" value="NZ_JACHFL010000011.1"/>
</dbReference>
<comment type="caution">
    <text evidence="3">The sequence shown here is derived from an EMBL/GenBank/DDBJ whole genome shotgun (WGS) entry which is preliminary data.</text>
</comment>
<reference evidence="3 4" key="1">
    <citation type="submission" date="2020-08" db="EMBL/GenBank/DDBJ databases">
        <title>Genomic Encyclopedia of Type Strains, Phase IV (KMG-IV): sequencing the most valuable type-strain genomes for metagenomic binning, comparative biology and taxonomic classification.</title>
        <authorList>
            <person name="Goeker M."/>
        </authorList>
    </citation>
    <scope>NUCLEOTIDE SEQUENCE [LARGE SCALE GENOMIC DNA]</scope>
    <source>
        <strain evidence="3 4">DSM 27939</strain>
    </source>
</reference>
<dbReference type="InterPro" id="IPR041690">
    <property type="entry name" value="Cadherin_5"/>
</dbReference>
<dbReference type="Gene3D" id="2.160.20.10">
    <property type="entry name" value="Single-stranded right-handed beta-helix, Pectin lyase-like"/>
    <property type="match status" value="1"/>
</dbReference>
<sequence length="1390" mass="138619">MTPTPATPTPTPLPGDGLVEITFSDIGSEAMGSSAKTWVAPHLAGQGLQATSGNIQLEPVSRGSFTSGIRGSGGYRYLYATFKVRNAGTDGTPYATARSNLTFVAASTSGTLSESALRTFKKFDGTNADPSIAPTIVPTHGMLLNRLSGQPTLMPGGEDFQIFTEDEVDPSRFTTPTTPAALGVTKLFPYGFVVRNTSTPGSRSLPANPGVNQFDGTVTFAVKVPLQTTASEDPFTFSMMFRAVDDPVTRVTESVEEQGASTQVGTRAAALGAAQVAALCGSNYAGANLKFIPSVTLAGNTQRLSRLGGDFILRDTTVPTVSVVGNTSVNGTGLLTRVEARPVSDAPAPTLTVSAPASSAQGGDVTVTADGSYVFNPKAGATNVTDTLNYAVSDGTCITPAGTLQVPLAIGQRVWYVNNTNTTGTPDGRRSGPFSTLAAAQSASSDGDIIYVYRGDGTSTGQNAGITLKTNQKLIGQGVPLTVSGTSIEAAGQAPVIGHTAGAAITVAANNALQGLSVSANGTGAKGIAGTGFGTLDLSNVDVSSTGGPALDLTNGTLNGTVNGLSSSNSATTGVNLNGVGGTLTAAGGSISGATGTAFNVTGGNVNVRYGGSITSGSAPLSALLSVSAGHTGTLAFEGALSATNGTGLQFDDADGTYNFNAPTSTTSLNGGDAGIDILHGSGGTFAFGRSEAPADFAVTNPSGSALVVNASRPNITYNGNLTKSGTSAGLLVDITNQASGTVTFQNGTLSSSSTTGTGLNFSNADGTVNLNGMTTLNGGDAGIDVIAGSSGTIKIADGTGSASITNPTNEAVRIDASTPTFSYGGSINKTNGSTGITVSSNTGGTIDFKGTTKTITSSGSAAVNLTSNTGTTIRFINGGLAVTTTTGSGLNAKGGGTLSVEGPNNTLSSVGGTALYVQDTTIGVGGLSFKSISANGGSNGILLDNTGATAGLSVAGDGATAGSGGTIQNAGGADGAVSGNGVYLNRTSNVSLKWMNFTGSQNNGVYGTGVRGFTLDQARFTGNTGTSNSGLYNESDVQLVDVGGAVSLTNSQLDGAAMNAVRIENITGTAPTINPLTITNNKVFTMQGSTSDVRGTALLVTLMDGTANAQISNNDVRVWWGNAIHVLMQGSASGTARISNNFADNTNGALAGAGGIWVAGCNFAYNISGNTVRRTNGTAISADKANCAGATFQGTIDANTIGQSGVANSGSGTGIGIFASGRNGTSTVRISNNVLRQINGSASGAITLQTGDNVAFSPSGTLNATVIGNNIQESGTTVNNAQHGILITHGATSSGAGDSHQGCFDVLNNTIVNFTSGTANNRIRVNQRFSTTSRWPGYTGTATGSTSTTDLGNYLLSRNTASTATNANLSTGGFLNTTPPGSACPQPSM</sequence>